<accession>A0A327JUM7</accession>
<feature type="compositionally biased region" description="Basic and acidic residues" evidence="1">
    <location>
        <begin position="43"/>
        <end position="56"/>
    </location>
</feature>
<keyword evidence="2" id="KW-0472">Membrane</keyword>
<evidence type="ECO:0000259" key="3">
    <source>
        <dbReference type="PROSITE" id="PS50830"/>
    </source>
</evidence>
<organism evidence="4 5">
    <name type="scientific">Rhodoplanes elegans</name>
    <dbReference type="NCBI Taxonomy" id="29408"/>
    <lineage>
        <taxon>Bacteria</taxon>
        <taxon>Pseudomonadati</taxon>
        <taxon>Pseudomonadota</taxon>
        <taxon>Alphaproteobacteria</taxon>
        <taxon>Hyphomicrobiales</taxon>
        <taxon>Nitrobacteraceae</taxon>
        <taxon>Rhodoplanes</taxon>
    </lineage>
</organism>
<evidence type="ECO:0000313" key="5">
    <source>
        <dbReference type="Proteomes" id="UP000248863"/>
    </source>
</evidence>
<feature type="domain" description="TNase-like" evidence="3">
    <location>
        <begin position="61"/>
        <end position="167"/>
    </location>
</feature>
<keyword evidence="2" id="KW-1133">Transmembrane helix</keyword>
<evidence type="ECO:0000256" key="1">
    <source>
        <dbReference type="SAM" id="MobiDB-lite"/>
    </source>
</evidence>
<feature type="transmembrane region" description="Helical" evidence="2">
    <location>
        <begin position="20"/>
        <end position="39"/>
    </location>
</feature>
<dbReference type="InterPro" id="IPR016071">
    <property type="entry name" value="Staphylococal_nuclease_OB-fold"/>
</dbReference>
<dbReference type="Proteomes" id="UP000248863">
    <property type="component" value="Unassembled WGS sequence"/>
</dbReference>
<evidence type="ECO:0000313" key="4">
    <source>
        <dbReference type="EMBL" id="RAI29937.1"/>
    </source>
</evidence>
<sequence length="179" mass="18915">MIRGYGRYSPRPRSRADSLVVSVLVALAVIGLAALKSWWDGDTPGRDRAPPPHADLRGAPPRIPVDVTYVVDGDTFDGRLHAGPDRVVAGRIRLRGVDTPELHGQCEAEIAKAQEAKAALRRLLAEGEVVLSAPGEDKYGRVLADVATRKTANVAAALIAAGVARPYGGGHRAGWCGRG</sequence>
<comment type="caution">
    <text evidence="4">The sequence shown here is derived from an EMBL/GenBank/DDBJ whole genome shotgun (WGS) entry which is preliminary data.</text>
</comment>
<feature type="region of interest" description="Disordered" evidence="1">
    <location>
        <begin position="41"/>
        <end position="60"/>
    </location>
</feature>
<dbReference type="PROSITE" id="PS50830">
    <property type="entry name" value="TNASE_3"/>
    <property type="match status" value="1"/>
</dbReference>
<dbReference type="AlphaFoldDB" id="A0A327JUM7"/>
<keyword evidence="5" id="KW-1185">Reference proteome</keyword>
<gene>
    <name evidence="4" type="ORF">CH338_28135</name>
</gene>
<dbReference type="Gene3D" id="2.40.50.90">
    <property type="match status" value="1"/>
</dbReference>
<dbReference type="SMART" id="SM00318">
    <property type="entry name" value="SNc"/>
    <property type="match status" value="1"/>
</dbReference>
<name>A0A327JUM7_9BRAD</name>
<dbReference type="EMBL" id="NPEU01000647">
    <property type="protein sequence ID" value="RAI29937.1"/>
    <property type="molecule type" value="Genomic_DNA"/>
</dbReference>
<dbReference type="Pfam" id="PF00565">
    <property type="entry name" value="SNase"/>
    <property type="match status" value="1"/>
</dbReference>
<dbReference type="InterPro" id="IPR035437">
    <property type="entry name" value="SNase_OB-fold_sf"/>
</dbReference>
<protein>
    <recommendedName>
        <fullName evidence="3">TNase-like domain-containing protein</fullName>
    </recommendedName>
</protein>
<evidence type="ECO:0000256" key="2">
    <source>
        <dbReference type="SAM" id="Phobius"/>
    </source>
</evidence>
<reference evidence="4 5" key="1">
    <citation type="submission" date="2017-07" db="EMBL/GenBank/DDBJ databases">
        <title>Draft Genome Sequences of Select Purple Nonsulfur Bacteria.</title>
        <authorList>
            <person name="Lasarre B."/>
            <person name="Mckinlay J.B."/>
        </authorList>
    </citation>
    <scope>NUCLEOTIDE SEQUENCE [LARGE SCALE GENOMIC DNA]</scope>
    <source>
        <strain evidence="4 5">DSM 11907</strain>
    </source>
</reference>
<keyword evidence="2" id="KW-0812">Transmembrane</keyword>
<dbReference type="OrthoDB" id="9805504at2"/>
<proteinExistence type="predicted"/>
<dbReference type="SUPFAM" id="SSF50199">
    <property type="entry name" value="Staphylococcal nuclease"/>
    <property type="match status" value="1"/>
</dbReference>